<evidence type="ECO:0000256" key="2">
    <source>
        <dbReference type="ARBA" id="ARBA00022692"/>
    </source>
</evidence>
<dbReference type="OrthoDB" id="3263296at2759"/>
<dbReference type="GO" id="GO:0016020">
    <property type="term" value="C:membrane"/>
    <property type="evidence" value="ECO:0007669"/>
    <property type="project" value="UniProtKB-SubCell"/>
</dbReference>
<feature type="transmembrane region" description="Helical" evidence="6">
    <location>
        <begin position="159"/>
        <end position="180"/>
    </location>
</feature>
<feature type="compositionally biased region" description="Polar residues" evidence="5">
    <location>
        <begin position="286"/>
        <end position="295"/>
    </location>
</feature>
<keyword evidence="8" id="KW-1185">Reference proteome</keyword>
<feature type="region of interest" description="Disordered" evidence="5">
    <location>
        <begin position="255"/>
        <end position="295"/>
    </location>
</feature>
<dbReference type="HOGENOM" id="CLU_721915_0_0_1"/>
<dbReference type="InParanoid" id="A0A0D0E944"/>
<evidence type="ECO:0000256" key="1">
    <source>
        <dbReference type="ARBA" id="ARBA00004167"/>
    </source>
</evidence>
<gene>
    <name evidence="7" type="ORF">PAXRUDRAFT_132726</name>
</gene>
<keyword evidence="3 6" id="KW-1133">Transmembrane helix</keyword>
<dbReference type="PANTHER" id="PTHR15549">
    <property type="entry name" value="PAIRED IMMUNOGLOBULIN-LIKE TYPE 2 RECEPTOR"/>
    <property type="match status" value="1"/>
</dbReference>
<evidence type="ECO:0000256" key="4">
    <source>
        <dbReference type="ARBA" id="ARBA00023136"/>
    </source>
</evidence>
<dbReference type="Proteomes" id="UP000054538">
    <property type="component" value="Unassembled WGS sequence"/>
</dbReference>
<dbReference type="GO" id="GO:0071944">
    <property type="term" value="C:cell periphery"/>
    <property type="evidence" value="ECO:0007669"/>
    <property type="project" value="UniProtKB-ARBA"/>
</dbReference>
<dbReference type="PANTHER" id="PTHR15549:SF26">
    <property type="entry name" value="AXIAL BUDDING PATTERN PROTEIN 2-RELATED"/>
    <property type="match status" value="1"/>
</dbReference>
<feature type="compositionally biased region" description="Polar residues" evidence="5">
    <location>
        <begin position="389"/>
        <end position="405"/>
    </location>
</feature>
<name>A0A0D0E944_9AGAM</name>
<feature type="compositionally biased region" description="Low complexity" evidence="5">
    <location>
        <begin position="55"/>
        <end position="114"/>
    </location>
</feature>
<keyword evidence="4 6" id="KW-0472">Membrane</keyword>
<evidence type="ECO:0000313" key="8">
    <source>
        <dbReference type="Proteomes" id="UP000054538"/>
    </source>
</evidence>
<reference evidence="8" key="2">
    <citation type="submission" date="2015-01" db="EMBL/GenBank/DDBJ databases">
        <title>Evolutionary Origins and Diversification of the Mycorrhizal Mutualists.</title>
        <authorList>
            <consortium name="DOE Joint Genome Institute"/>
            <consortium name="Mycorrhizal Genomics Consortium"/>
            <person name="Kohler A."/>
            <person name="Kuo A."/>
            <person name="Nagy L.G."/>
            <person name="Floudas D."/>
            <person name="Copeland A."/>
            <person name="Barry K.W."/>
            <person name="Cichocki N."/>
            <person name="Veneault-Fourrey C."/>
            <person name="LaButti K."/>
            <person name="Lindquist E.A."/>
            <person name="Lipzen A."/>
            <person name="Lundell T."/>
            <person name="Morin E."/>
            <person name="Murat C."/>
            <person name="Riley R."/>
            <person name="Ohm R."/>
            <person name="Sun H."/>
            <person name="Tunlid A."/>
            <person name="Henrissat B."/>
            <person name="Grigoriev I.V."/>
            <person name="Hibbett D.S."/>
            <person name="Martin F."/>
        </authorList>
    </citation>
    <scope>NUCLEOTIDE SEQUENCE [LARGE SCALE GENOMIC DNA]</scope>
    <source>
        <strain evidence="8">Ve08.2h10</strain>
    </source>
</reference>
<accession>A0A0D0E944</accession>
<dbReference type="AlphaFoldDB" id="A0A0D0E944"/>
<sequence length="416" mass="43337">MSSHGDLVKKRSPAQAHRHLAARYSPTDLYTGEGASTTQPPPAGEDPADGGKTLSSVRTTSSATPTVAPATTTPSTSTASPSTIATSSLTSSSTSSSTTSSSTFTSTTPLPFSAAVPTLKNTTPNAVPTTSIKVVTGAATPTLSPSATPTSTSSVSTSAIVGGIAGTLLGIAVLGFFIMWCMRRQRNRDADDFDADAFKRQSAILVDDAAMPPRSYNPRPPTMIERHNASPALAAQTAQNLYGNYSAYGQQQAPYATNQHGSSPPPQAYGQQPVMGYSAYDDPRQLSRQPSNGAYLTRQPTIAPAYGPSFVPVDPNAHYVDLSRSSVTPYQATQYADISRHLGTSDPNEQATQPINLPDGPLPSPFDDHVEAAAGAPPAVSPEVPAPQLQGNTTDPMQRPTSSYSVYEDGDAYGGI</sequence>
<organism evidence="7 8">
    <name type="scientific">Paxillus rubicundulus Ve08.2h10</name>
    <dbReference type="NCBI Taxonomy" id="930991"/>
    <lineage>
        <taxon>Eukaryota</taxon>
        <taxon>Fungi</taxon>
        <taxon>Dikarya</taxon>
        <taxon>Basidiomycota</taxon>
        <taxon>Agaricomycotina</taxon>
        <taxon>Agaricomycetes</taxon>
        <taxon>Agaricomycetidae</taxon>
        <taxon>Boletales</taxon>
        <taxon>Paxilineae</taxon>
        <taxon>Paxillaceae</taxon>
        <taxon>Paxillus</taxon>
    </lineage>
</organism>
<feature type="compositionally biased region" description="Basic residues" evidence="5">
    <location>
        <begin position="10"/>
        <end position="21"/>
    </location>
</feature>
<evidence type="ECO:0000256" key="6">
    <source>
        <dbReference type="SAM" id="Phobius"/>
    </source>
</evidence>
<proteinExistence type="predicted"/>
<feature type="compositionally biased region" description="Low complexity" evidence="5">
    <location>
        <begin position="372"/>
        <end position="387"/>
    </location>
</feature>
<dbReference type="InterPro" id="IPR051694">
    <property type="entry name" value="Immunoregulatory_rcpt-like"/>
</dbReference>
<evidence type="ECO:0000313" key="7">
    <source>
        <dbReference type="EMBL" id="KIK99124.1"/>
    </source>
</evidence>
<keyword evidence="2 6" id="KW-0812">Transmembrane</keyword>
<feature type="region of interest" description="Disordered" evidence="5">
    <location>
        <begin position="341"/>
        <end position="416"/>
    </location>
</feature>
<dbReference type="STRING" id="930991.A0A0D0E944"/>
<feature type="region of interest" description="Disordered" evidence="5">
    <location>
        <begin position="1"/>
        <end position="126"/>
    </location>
</feature>
<evidence type="ECO:0000256" key="5">
    <source>
        <dbReference type="SAM" id="MobiDB-lite"/>
    </source>
</evidence>
<dbReference type="EMBL" id="KN824869">
    <property type="protein sequence ID" value="KIK99124.1"/>
    <property type="molecule type" value="Genomic_DNA"/>
</dbReference>
<protein>
    <submittedName>
        <fullName evidence="7">Uncharacterized protein</fullName>
    </submittedName>
</protein>
<evidence type="ECO:0000256" key="3">
    <source>
        <dbReference type="ARBA" id="ARBA00022989"/>
    </source>
</evidence>
<reference evidence="7 8" key="1">
    <citation type="submission" date="2014-04" db="EMBL/GenBank/DDBJ databases">
        <authorList>
            <consortium name="DOE Joint Genome Institute"/>
            <person name="Kuo A."/>
            <person name="Kohler A."/>
            <person name="Jargeat P."/>
            <person name="Nagy L.G."/>
            <person name="Floudas D."/>
            <person name="Copeland A."/>
            <person name="Barry K.W."/>
            <person name="Cichocki N."/>
            <person name="Veneault-Fourrey C."/>
            <person name="LaButti K."/>
            <person name="Lindquist E.A."/>
            <person name="Lipzen A."/>
            <person name="Lundell T."/>
            <person name="Morin E."/>
            <person name="Murat C."/>
            <person name="Sun H."/>
            <person name="Tunlid A."/>
            <person name="Henrissat B."/>
            <person name="Grigoriev I.V."/>
            <person name="Hibbett D.S."/>
            <person name="Martin F."/>
            <person name="Nordberg H.P."/>
            <person name="Cantor M.N."/>
            <person name="Hua S.X."/>
        </authorList>
    </citation>
    <scope>NUCLEOTIDE SEQUENCE [LARGE SCALE GENOMIC DNA]</scope>
    <source>
        <strain evidence="7 8">Ve08.2h10</strain>
    </source>
</reference>
<comment type="subcellular location">
    <subcellularLocation>
        <location evidence="1">Membrane</location>
        <topology evidence="1">Single-pass membrane protein</topology>
    </subcellularLocation>
</comment>
<feature type="compositionally biased region" description="Polar residues" evidence="5">
    <location>
        <begin position="345"/>
        <end position="355"/>
    </location>
</feature>